<dbReference type="Proteomes" id="UP000316030">
    <property type="component" value="Unassembled WGS sequence"/>
</dbReference>
<dbReference type="InterPro" id="IPR006450">
    <property type="entry name" value="Phage_HK97_gp6-like"/>
</dbReference>
<dbReference type="AlphaFoldDB" id="A0A521FLS1"/>
<dbReference type="Gene3D" id="1.10.3230.30">
    <property type="entry name" value="Phage gp6-like head-tail connector protein"/>
    <property type="match status" value="1"/>
</dbReference>
<protein>
    <recommendedName>
        <fullName evidence="3">Phage gp6-like head-tail connector protein</fullName>
    </recommendedName>
</protein>
<accession>A0A521FLS1</accession>
<evidence type="ECO:0008006" key="3">
    <source>
        <dbReference type="Google" id="ProtNLM"/>
    </source>
</evidence>
<gene>
    <name evidence="1" type="ORF">SAMN06265173_1353</name>
</gene>
<dbReference type="EMBL" id="FXTO01000035">
    <property type="protein sequence ID" value="SMO97125.1"/>
    <property type="molecule type" value="Genomic_DNA"/>
</dbReference>
<proteinExistence type="predicted"/>
<dbReference type="NCBIfam" id="TIGR01560">
    <property type="entry name" value="put_DNA_pack"/>
    <property type="match status" value="1"/>
</dbReference>
<evidence type="ECO:0000313" key="1">
    <source>
        <dbReference type="EMBL" id="SMO97125.1"/>
    </source>
</evidence>
<evidence type="ECO:0000313" key="2">
    <source>
        <dbReference type="Proteomes" id="UP000316030"/>
    </source>
</evidence>
<reference evidence="1 2" key="1">
    <citation type="submission" date="2017-05" db="EMBL/GenBank/DDBJ databases">
        <authorList>
            <person name="Varghese N."/>
            <person name="Submissions S."/>
        </authorList>
    </citation>
    <scope>NUCLEOTIDE SEQUENCE [LARGE SCALE GENOMIC DNA]</scope>
    <source>
        <strain evidence="1 2">DSM 29506</strain>
    </source>
</reference>
<sequence>MRSISMMLVEETEVPQGALPVDVFKAHLRLGSGFAEDNVQDAVLESYLRAAIAAVEARTGKVLIEREFSWSLSHWRDASGQALPVAPVSAVASVTLVDRAGGETVVNPARYVLRPDMQRPRLCPVSGLLPVIAGGGMVRLRFLAGYGPEWSDLPADLAQAVLLLAAHYYEYRHETALSGRCMPFGVSSLLERFRTFAGCMS</sequence>
<dbReference type="NCBIfam" id="TIGR02215">
    <property type="entry name" value="phage_chp_gp8"/>
    <property type="match status" value="1"/>
</dbReference>
<dbReference type="InterPro" id="IPR011738">
    <property type="entry name" value="Phage_CHP"/>
</dbReference>
<organism evidence="1 2">
    <name type="scientific">Thalassovita litoralis</name>
    <dbReference type="NCBI Taxonomy" id="1010611"/>
    <lineage>
        <taxon>Bacteria</taxon>
        <taxon>Pseudomonadati</taxon>
        <taxon>Pseudomonadota</taxon>
        <taxon>Alphaproteobacteria</taxon>
        <taxon>Rhodobacterales</taxon>
        <taxon>Roseobacteraceae</taxon>
        <taxon>Thalassovita</taxon>
    </lineage>
</organism>
<name>A0A521FLS1_9RHOB</name>
<keyword evidence="2" id="KW-1185">Reference proteome</keyword>